<feature type="compositionally biased region" description="Polar residues" evidence="4">
    <location>
        <begin position="139"/>
        <end position="155"/>
    </location>
</feature>
<feature type="domain" description="Peptidase M14" evidence="5">
    <location>
        <begin position="1137"/>
        <end position="1400"/>
    </location>
</feature>
<dbReference type="OrthoDB" id="10253041at2759"/>
<dbReference type="Pfam" id="PF18027">
    <property type="entry name" value="Pepdidase_M14_N"/>
    <property type="match status" value="1"/>
</dbReference>
<feature type="compositionally biased region" description="Basic and acidic residues" evidence="4">
    <location>
        <begin position="2250"/>
        <end position="2265"/>
    </location>
</feature>
<feature type="compositionally biased region" description="Polar residues" evidence="4">
    <location>
        <begin position="2124"/>
        <end position="2144"/>
    </location>
</feature>
<dbReference type="InterPro" id="IPR040626">
    <property type="entry name" value="Pepdidase_M14_N"/>
</dbReference>
<dbReference type="InParanoid" id="A0A077ZQE0"/>
<evidence type="ECO:0000256" key="1">
    <source>
        <dbReference type="ARBA" id="ARBA00001947"/>
    </source>
</evidence>
<dbReference type="SMR" id="A0A077ZQE0"/>
<evidence type="ECO:0000313" key="7">
    <source>
        <dbReference type="Proteomes" id="UP000039865"/>
    </source>
</evidence>
<dbReference type="PANTHER" id="PTHR12756">
    <property type="entry name" value="CYTOSOLIC CARBOXYPEPTIDASE"/>
    <property type="match status" value="1"/>
</dbReference>
<evidence type="ECO:0000313" key="6">
    <source>
        <dbReference type="EMBL" id="CDW71615.1"/>
    </source>
</evidence>
<feature type="compositionally biased region" description="Basic and acidic residues" evidence="4">
    <location>
        <begin position="1573"/>
        <end position="1588"/>
    </location>
</feature>
<dbReference type="Gene3D" id="3.40.630.10">
    <property type="entry name" value="Zn peptidases"/>
    <property type="match status" value="1"/>
</dbReference>
<feature type="compositionally biased region" description="Basic and acidic residues" evidence="4">
    <location>
        <begin position="126"/>
        <end position="138"/>
    </location>
</feature>
<feature type="region of interest" description="Disordered" evidence="4">
    <location>
        <begin position="2199"/>
        <end position="2225"/>
    </location>
</feature>
<feature type="active site" description="Proton donor/acceptor" evidence="3">
    <location>
        <position position="1364"/>
    </location>
</feature>
<dbReference type="SUPFAM" id="SSF53187">
    <property type="entry name" value="Zn-dependent exopeptidases"/>
    <property type="match status" value="1"/>
</dbReference>
<organism evidence="6 7">
    <name type="scientific">Stylonychia lemnae</name>
    <name type="common">Ciliate</name>
    <dbReference type="NCBI Taxonomy" id="5949"/>
    <lineage>
        <taxon>Eukaryota</taxon>
        <taxon>Sar</taxon>
        <taxon>Alveolata</taxon>
        <taxon>Ciliophora</taxon>
        <taxon>Intramacronucleata</taxon>
        <taxon>Spirotrichea</taxon>
        <taxon>Stichotrichia</taxon>
        <taxon>Sporadotrichida</taxon>
        <taxon>Oxytrichidae</taxon>
        <taxon>Stylonychinae</taxon>
        <taxon>Stylonychia</taxon>
    </lineage>
</organism>
<keyword evidence="6" id="KW-0378">Hydrolase</keyword>
<dbReference type="PROSITE" id="PS52035">
    <property type="entry name" value="PEPTIDASE_M14"/>
    <property type="match status" value="1"/>
</dbReference>
<proteinExistence type="inferred from homology"/>
<sequence>MERKSSSKNRKEFQSTLLNESLDRDYSLDRVKEPRKQVLDLRASQKSLKKLKNKNFVEHTNDSVDYYGLLQADMNSTSRNQGFRMSHNSGLPMKIHLSSLLNSVEQRNGQFKKLKPQKKNLLFNHSQDRNNTRYEESQKYQTRQNNPTNSSSNNAFPLKMLKKQQNKQVQSTTDMLHQTASQEFTVNQRSIDRTYNSGGSDNETHSLNFNSFLQKKIKVNDSLSSFTKNSNSKMNEQLSILDQMELKKQKVDPGLNKDCSSLLVQANREIKSLNYKLLRIVSNDDSHMIIHPLRNNNIEIIENTHMFCKVNVRGYIQPAKFTIYFKKDISQQQKGVQKNIPKKVLIDLKVYLSTSYKEPNENYNDKIIINPESKEQLKNQPDFIYFTLYSAQSHSVNLTVTFPQDPNYQVIVKKPTQVQVENQNQDESMLNQTAEEQISENIVLKPLKRDIKEIEQSLQETYQEYMKQKYGKAGGPDEQQASRNFICHNKSQLSEWDNVVEAKKYQVQEMNQKLQYTKQKKEEIESELRKKKYFQLYRWDFIRLKREEYRVRIEKLNVLKKRKYEWVTAMKLLFAMRTAFLKFETQRKEMLRAVKMKLSAKKLDTVEVNQLLTQFLSALRFGGGIAIKDCVENYFDQEKTQLTAYLLPRKSKKSKSLIKKLNAITDHIRNLLLKIYLKRQSNEFFIKYGNWRQFIYGITNDAMEDSTLKRMEIMTSLTRILTKNTEQYFEEVQSLLQQQQQQPQIPTQQKEKVQNLDLKDNMTKDKMSPSKNNKQASQNGSVKPSARLSIGNREKLALMQLLSKTDDQRDENELMPMLLAIPKRELMIKMVLRAAQSGPQFGLFMIILKRSNMRIKPKHPRGKKKNIKYEKFSKPNQCFYVESAYLGKDLIPPPEPLLPKTIAPSEPLRTGAPTPFLKLKPFCQDHPENPSKQFDDVVDKSKYKIDNPIMNEQSLKTLFIQEFKQNENNPLVYNRHSSQMGQTASAYQNSAYQILKSEINPMTLLVNVKELISVDQKNPNQSGAPIVLPYYTPIDQNDKTLVFESRFESGNLAMAFKTNDFEYNLVLSNDINTKGHTQWFFYRVTNIFKETTVKFNILNHTKPDSLFNYGMKVLVYSEEIFKSTGVGWHRDGRDIAYFQNNFKKHDQDTVFFAYSYPYTYSDLTDDLTNMEKDAIKSEYLSRNQKSERKGVFLSSRIHPGESNSSWMMKGIIDFLVGQSPEAKVLREKFVFKIVPMLNPDGVINGNYRCSLAGADLNRRWKAPSKLLFPEVFETKKLCKQFQKERQIVLYCDLHGHSRNKNIFMYGNNYSENPESTRLFPFIMSKVLDCFAFDMSRFSIHRSKEATARVSMWKELKIPAVYTMEASFCGPEIGKNNGLHFTTEQFMEAGKKLCIALLIYCDIDVPRSLRDMQKNKKKKKKNQTQQVNPQLLNEEIAQELKDYTRKQLIAELMGDKKLLVSGSKDDGGEDGGGSESDPSEDNMEEEEMAKIIPIKVIPAKKKTDTKKQQLPIKKHFKQEEIKEQKVQQTQAKKSPTKKFNSGGSFFDRVRLPKSYGMRRVEMVDAWTQTSNRGSDNEESKKEDPSKDEGVQAQLKDLNETNVDISPSRPRYQVNNEYSIVSNTNASPERTLFNIDSIRNMDSNSSQSVIVSNPNKNRVLIPSSQKRQSISPNKNEFTAIRDRMQAMQIINQYIKESQMTLKQTSSSQGMNMQYNNDPYNFFVQQQQQLYQQSPDKTQYGTHAFHTEKKPNVMNQLQVNKPMIMDENQLTHKRQASNNPQNYYFDSNPNQNAMLLQQIHLQRGLSEGHPQSINSITANQRTLEFKDIVISSQLSNHHPTQLQINQSMRSLSGNTYLRQKQGYKTSEEYNYRMIQQNQLNSSGTVMSHNTINNNSLPQASNNMQKTQFNPQQLMQTGNGNSRATTLPQLNNDSLQKSQAIKQNKSQSFYEGIKAQGSFKLGNGGVALNFKNDLKATSEEQFFNSSFIKGNVSPMPFENVPHYTFKIKPTIIAQKNSSKQLNNSQITNESKRLYQSQPIEEFTPQSTQNKEQLSTHISQKWTSKNRAQQNLNSGNTHASSNNMAAFISTTQQSNTNTNIGANNISVDDIKKQQQHTGLVKKRKPSDSVGANATSKSFIQNSTSNNLFLGSTAKRPKGPVRKMPNQEPMTASFTVKTGISINRGVSINNDREDEDDEKFYSMRASGASKKGENQYDIDNSQSDSGLYSTPRRLKSIKLQSKMTNSIDANDSNNNTKDDDSHPKKVRKDAYGNKISKGGKRHKLVFADHKIINKPLHEIHIVESYKKYNTDMSAKGENKSCCTIF</sequence>
<feature type="compositionally biased region" description="Polar residues" evidence="4">
    <location>
        <begin position="1530"/>
        <end position="1542"/>
    </location>
</feature>
<protein>
    <submittedName>
        <fullName evidence="6">Zinc carboxypeptidase family protein</fullName>
    </submittedName>
</protein>
<feature type="compositionally biased region" description="Basic and acidic residues" evidence="4">
    <location>
        <begin position="749"/>
        <end position="768"/>
    </location>
</feature>
<keyword evidence="6" id="KW-0121">Carboxypeptidase</keyword>
<gene>
    <name evidence="6" type="primary">Contig7963.g8507</name>
    <name evidence="6" type="ORF">STYLEM_562</name>
</gene>
<keyword evidence="7" id="KW-1185">Reference proteome</keyword>
<feature type="compositionally biased region" description="Acidic residues" evidence="4">
    <location>
        <begin position="1476"/>
        <end position="1486"/>
    </location>
</feature>
<feature type="region of interest" description="Disordered" evidence="4">
    <location>
        <begin position="740"/>
        <end position="789"/>
    </location>
</feature>
<comment type="cofactor">
    <cofactor evidence="1">
        <name>Zn(2+)</name>
        <dbReference type="ChEBI" id="CHEBI:29105"/>
    </cofactor>
</comment>
<dbReference type="GO" id="GO:0008270">
    <property type="term" value="F:zinc ion binding"/>
    <property type="evidence" value="ECO:0007669"/>
    <property type="project" value="InterPro"/>
</dbReference>
<dbReference type="InterPro" id="IPR000834">
    <property type="entry name" value="Peptidase_M14"/>
</dbReference>
<feature type="region of interest" description="Disordered" evidence="4">
    <location>
        <begin position="1459"/>
        <end position="1544"/>
    </location>
</feature>
<evidence type="ECO:0000256" key="2">
    <source>
        <dbReference type="ARBA" id="ARBA00005988"/>
    </source>
</evidence>
<feature type="compositionally biased region" description="Polar residues" evidence="4">
    <location>
        <begin position="769"/>
        <end position="782"/>
    </location>
</feature>
<feature type="region of interest" description="Disordered" evidence="4">
    <location>
        <begin position="2107"/>
        <end position="2170"/>
    </location>
</feature>
<accession>A0A077ZQE0</accession>
<dbReference type="GO" id="GO:0004181">
    <property type="term" value="F:metallocarboxypeptidase activity"/>
    <property type="evidence" value="ECO:0007669"/>
    <property type="project" value="InterPro"/>
</dbReference>
<evidence type="ECO:0000259" key="5">
    <source>
        <dbReference type="PROSITE" id="PS52035"/>
    </source>
</evidence>
<dbReference type="InterPro" id="IPR050821">
    <property type="entry name" value="Cytosolic_carboxypeptidase"/>
</dbReference>
<feature type="region of interest" description="Disordered" evidence="4">
    <location>
        <begin position="2238"/>
        <end position="2268"/>
    </location>
</feature>
<feature type="region of interest" description="Disordered" evidence="4">
    <location>
        <begin position="1565"/>
        <end position="1588"/>
    </location>
</feature>
<dbReference type="EMBL" id="CCKQ01000534">
    <property type="protein sequence ID" value="CDW71615.1"/>
    <property type="molecule type" value="Genomic_DNA"/>
</dbReference>
<reference evidence="6 7" key="1">
    <citation type="submission" date="2014-06" db="EMBL/GenBank/DDBJ databases">
        <authorList>
            <person name="Swart Estienne"/>
        </authorList>
    </citation>
    <scope>NUCLEOTIDE SEQUENCE [LARGE SCALE GENOMIC DNA]</scope>
    <source>
        <strain evidence="6 7">130c</strain>
    </source>
</reference>
<dbReference type="Proteomes" id="UP000039865">
    <property type="component" value="Unassembled WGS sequence"/>
</dbReference>
<feature type="compositionally biased region" description="Polar residues" evidence="4">
    <location>
        <begin position="2211"/>
        <end position="2222"/>
    </location>
</feature>
<dbReference type="PANTHER" id="PTHR12756:SF45">
    <property type="entry name" value="CYTOSOLIC CARBOXYPEPTIDASE NNA1"/>
    <property type="match status" value="1"/>
</dbReference>
<dbReference type="GO" id="GO:0006508">
    <property type="term" value="P:proteolysis"/>
    <property type="evidence" value="ECO:0007669"/>
    <property type="project" value="InterPro"/>
</dbReference>
<evidence type="ECO:0000256" key="3">
    <source>
        <dbReference type="PROSITE-ProRule" id="PRU01379"/>
    </source>
</evidence>
<evidence type="ECO:0000256" key="4">
    <source>
        <dbReference type="SAM" id="MobiDB-lite"/>
    </source>
</evidence>
<keyword evidence="6" id="KW-0645">Protease</keyword>
<dbReference type="Gene3D" id="2.60.40.3120">
    <property type="match status" value="1"/>
</dbReference>
<comment type="similarity">
    <text evidence="2 3">Belongs to the peptidase M14 family.</text>
</comment>
<feature type="region of interest" description="Disordered" evidence="4">
    <location>
        <begin position="115"/>
        <end position="155"/>
    </location>
</feature>
<name>A0A077ZQE0_STYLE</name>